<dbReference type="Pfam" id="PF00098">
    <property type="entry name" value="zf-CCHC"/>
    <property type="match status" value="1"/>
</dbReference>
<sequence length="426" mass="47598">MGPALGETTSETLQFPKFNGTNYHFWADNMKAALQAKSVWGVTSHRERCPPHPEAEYPGLYTTTSLTVEGELPTRARKVGQALIDVLQSKGYLAWEQSIEKYERWLNKDDMAMGLIRNAIEYTQRETIIDMNTSAEMWDHLHRTYVDQQSGINIHFYYQELYSKKWDGHSSMSDHIGFYLNIRHRFIEAGHRIDNNVIINSLLLSLPHTPVWEVVKQNLLYNQSRLTLKNVTAELLAVFDRILHEDDAKGSKSLALVSKGDNEASGSKKADGKEGKGKKKGKKKGKREPKPHDICHNCQEKGHWSTTCTKPKKPKAESKAESKSAGNANVAVDNTSTSGTSREVGTLYMASKTMGIPTGLLLDSAATCHMICDCSYFIEYEACTQQHISVGGFNNIPVAGVGKIRFRASSPNVLENYNDQVPRSGA</sequence>
<dbReference type="EMBL" id="JABXXO010000014">
    <property type="protein sequence ID" value="KAF7761189.1"/>
    <property type="molecule type" value="Genomic_DNA"/>
</dbReference>
<protein>
    <submittedName>
        <fullName evidence="5">Transcriptional regulator family: Zinc finger, CCHC-type</fullName>
    </submittedName>
</protein>
<dbReference type="InterPro" id="IPR054722">
    <property type="entry name" value="PolX-like_BBD"/>
</dbReference>
<evidence type="ECO:0000313" key="6">
    <source>
        <dbReference type="Proteomes" id="UP000629468"/>
    </source>
</evidence>
<dbReference type="PANTHER" id="PTHR47592">
    <property type="entry name" value="PBF68 PROTEIN"/>
    <property type="match status" value="1"/>
</dbReference>
<evidence type="ECO:0000259" key="4">
    <source>
        <dbReference type="Pfam" id="PF22936"/>
    </source>
</evidence>
<dbReference type="GO" id="GO:0006397">
    <property type="term" value="P:mRNA processing"/>
    <property type="evidence" value="ECO:0007669"/>
    <property type="project" value="UniProtKB-KW"/>
</dbReference>
<feature type="compositionally biased region" description="Basic and acidic residues" evidence="2">
    <location>
        <begin position="288"/>
        <end position="303"/>
    </location>
</feature>
<reference evidence="5 6" key="1">
    <citation type="journal article" name="Sci. Rep.">
        <title>Telomere-to-telomere assembled and centromere annotated genomes of the two main subspecies of the button mushroom Agaricus bisporus reveal especially polymorphic chromosome ends.</title>
        <authorList>
            <person name="Sonnenberg A.S.M."/>
            <person name="Sedaghat-Telgerd N."/>
            <person name="Lavrijssen B."/>
            <person name="Ohm R.A."/>
            <person name="Hendrickx P.M."/>
            <person name="Scholtmeijer K."/>
            <person name="Baars J.J.P."/>
            <person name="van Peer A."/>
        </authorList>
    </citation>
    <scope>NUCLEOTIDE SEQUENCE [LARGE SCALE GENOMIC DNA]</scope>
    <source>
        <strain evidence="5 6">H119_p4</strain>
    </source>
</reference>
<dbReference type="AlphaFoldDB" id="A0A8H7C1V4"/>
<evidence type="ECO:0000256" key="1">
    <source>
        <dbReference type="ARBA" id="ARBA00022664"/>
    </source>
</evidence>
<feature type="domain" description="CCHC-type" evidence="3">
    <location>
        <begin position="294"/>
        <end position="310"/>
    </location>
</feature>
<accession>A0A8H7C1V4</accession>
<evidence type="ECO:0000256" key="2">
    <source>
        <dbReference type="SAM" id="MobiDB-lite"/>
    </source>
</evidence>
<comment type="caution">
    <text evidence="5">The sequence shown here is derived from an EMBL/GenBank/DDBJ whole genome shotgun (WGS) entry which is preliminary data.</text>
</comment>
<dbReference type="InterPro" id="IPR001878">
    <property type="entry name" value="Znf_CCHC"/>
</dbReference>
<name>A0A8H7C1V4_AGABI</name>
<dbReference type="InterPro" id="IPR036875">
    <property type="entry name" value="Znf_CCHC_sf"/>
</dbReference>
<dbReference type="Pfam" id="PF22936">
    <property type="entry name" value="Pol_BBD"/>
    <property type="match status" value="1"/>
</dbReference>
<proteinExistence type="predicted"/>
<feature type="compositionally biased region" description="Basic and acidic residues" evidence="2">
    <location>
        <begin position="260"/>
        <end position="275"/>
    </location>
</feature>
<dbReference type="Proteomes" id="UP000629468">
    <property type="component" value="Unassembled WGS sequence"/>
</dbReference>
<dbReference type="Gene3D" id="4.10.60.10">
    <property type="entry name" value="Zinc finger, CCHC-type"/>
    <property type="match status" value="1"/>
</dbReference>
<feature type="domain" description="Retrovirus-related Pol polyprotein from transposon TNT 1-94-like beta-barrel" evidence="4">
    <location>
        <begin position="361"/>
        <end position="409"/>
    </location>
</feature>
<dbReference type="GO" id="GO:0003676">
    <property type="term" value="F:nucleic acid binding"/>
    <property type="evidence" value="ECO:0007669"/>
    <property type="project" value="InterPro"/>
</dbReference>
<organism evidence="5 6">
    <name type="scientific">Agaricus bisporus var. burnettii</name>
    <dbReference type="NCBI Taxonomy" id="192524"/>
    <lineage>
        <taxon>Eukaryota</taxon>
        <taxon>Fungi</taxon>
        <taxon>Dikarya</taxon>
        <taxon>Basidiomycota</taxon>
        <taxon>Agaricomycotina</taxon>
        <taxon>Agaricomycetes</taxon>
        <taxon>Agaricomycetidae</taxon>
        <taxon>Agaricales</taxon>
        <taxon>Agaricineae</taxon>
        <taxon>Agaricaceae</taxon>
        <taxon>Agaricus</taxon>
    </lineage>
</organism>
<feature type="compositionally biased region" description="Basic residues" evidence="2">
    <location>
        <begin position="276"/>
        <end position="287"/>
    </location>
</feature>
<dbReference type="SUPFAM" id="SSF57756">
    <property type="entry name" value="Retrovirus zinc finger-like domains"/>
    <property type="match status" value="1"/>
</dbReference>
<dbReference type="GO" id="GO:0008270">
    <property type="term" value="F:zinc ion binding"/>
    <property type="evidence" value="ECO:0007669"/>
    <property type="project" value="InterPro"/>
</dbReference>
<evidence type="ECO:0000313" key="5">
    <source>
        <dbReference type="EMBL" id="KAF7761189.1"/>
    </source>
</evidence>
<gene>
    <name evidence="5" type="ORF">Agabi119p4_10598</name>
</gene>
<feature type="region of interest" description="Disordered" evidence="2">
    <location>
        <begin position="259"/>
        <end position="339"/>
    </location>
</feature>
<dbReference type="PANTHER" id="PTHR47592:SF27">
    <property type="entry name" value="OS08G0421700 PROTEIN"/>
    <property type="match status" value="1"/>
</dbReference>
<keyword evidence="1" id="KW-0507">mRNA processing</keyword>
<dbReference type="Pfam" id="PF14223">
    <property type="entry name" value="Retrotran_gag_2"/>
    <property type="match status" value="1"/>
</dbReference>
<evidence type="ECO:0000259" key="3">
    <source>
        <dbReference type="Pfam" id="PF00098"/>
    </source>
</evidence>